<evidence type="ECO:0000256" key="2">
    <source>
        <dbReference type="ARBA" id="ARBA00022448"/>
    </source>
</evidence>
<evidence type="ECO:0000256" key="7">
    <source>
        <dbReference type="SAM" id="Phobius"/>
    </source>
</evidence>
<dbReference type="EMBL" id="JBHSWE010000001">
    <property type="protein sequence ID" value="MFC6670059.1"/>
    <property type="molecule type" value="Genomic_DNA"/>
</dbReference>
<keyword evidence="9" id="KW-1185">Reference proteome</keyword>
<keyword evidence="5 7" id="KW-1133">Transmembrane helix</keyword>
<feature type="transmembrane region" description="Helical" evidence="7">
    <location>
        <begin position="71"/>
        <end position="96"/>
    </location>
</feature>
<dbReference type="Proteomes" id="UP001596422">
    <property type="component" value="Unassembled WGS sequence"/>
</dbReference>
<accession>A0ABW1ZY26</accession>
<reference evidence="9" key="1">
    <citation type="journal article" date="2019" name="Int. J. Syst. Evol. Microbiol.">
        <title>The Global Catalogue of Microorganisms (GCM) 10K type strain sequencing project: providing services to taxonomists for standard genome sequencing and annotation.</title>
        <authorList>
            <consortium name="The Broad Institute Genomics Platform"/>
            <consortium name="The Broad Institute Genome Sequencing Center for Infectious Disease"/>
            <person name="Wu L."/>
            <person name="Ma J."/>
        </authorList>
    </citation>
    <scope>NUCLEOTIDE SEQUENCE [LARGE SCALE GENOMIC DNA]</scope>
    <source>
        <strain evidence="9">NBRC 111756</strain>
    </source>
</reference>
<feature type="transmembrane region" description="Helical" evidence="7">
    <location>
        <begin position="108"/>
        <end position="127"/>
    </location>
</feature>
<gene>
    <name evidence="8" type="ORF">ACFQDL_08155</name>
</gene>
<evidence type="ECO:0000256" key="3">
    <source>
        <dbReference type="ARBA" id="ARBA00022475"/>
    </source>
</evidence>
<keyword evidence="2" id="KW-0813">Transport</keyword>
<evidence type="ECO:0000256" key="4">
    <source>
        <dbReference type="ARBA" id="ARBA00022692"/>
    </source>
</evidence>
<feature type="transmembrane region" description="Helical" evidence="7">
    <location>
        <begin position="41"/>
        <end position="59"/>
    </location>
</feature>
<dbReference type="Gene3D" id="1.10.1760.20">
    <property type="match status" value="1"/>
</dbReference>
<comment type="subcellular location">
    <subcellularLocation>
        <location evidence="1">Cell membrane</location>
        <topology evidence="1">Multi-pass membrane protein</topology>
    </subcellularLocation>
</comment>
<feature type="transmembrane region" description="Helical" evidence="7">
    <location>
        <begin position="139"/>
        <end position="167"/>
    </location>
</feature>
<evidence type="ECO:0000256" key="1">
    <source>
        <dbReference type="ARBA" id="ARBA00004651"/>
    </source>
</evidence>
<organism evidence="8 9">
    <name type="scientific">Marinobacterium aestuariivivens</name>
    <dbReference type="NCBI Taxonomy" id="1698799"/>
    <lineage>
        <taxon>Bacteria</taxon>
        <taxon>Pseudomonadati</taxon>
        <taxon>Pseudomonadota</taxon>
        <taxon>Gammaproteobacteria</taxon>
        <taxon>Oceanospirillales</taxon>
        <taxon>Oceanospirillaceae</taxon>
        <taxon>Marinobacterium</taxon>
    </lineage>
</organism>
<evidence type="ECO:0000256" key="6">
    <source>
        <dbReference type="ARBA" id="ARBA00023136"/>
    </source>
</evidence>
<evidence type="ECO:0000256" key="5">
    <source>
        <dbReference type="ARBA" id="ARBA00022989"/>
    </source>
</evidence>
<sequence length="222" mass="24751">MSISQGLLSPLLLWSALPLFALPLLLALWRLPWKVLLGNRQLQHLLFGSTVALMLLWTLRAGISPGLGIHFLGMTTLTLMFGWDLAVISATLALLGMTLVGQESWEGFAVNGLCSIVLPAWTSYLVLRLVEAKLPRNFFVYLFLCAFVGAGFAAAVSGLSMGLLLWADGVYPWERIHREYVMLLPLIMFPEGLLNGILMTGMMVFYPDWIRTFNARAYIDEQ</sequence>
<keyword evidence="6 7" id="KW-0472">Membrane</keyword>
<dbReference type="Pfam" id="PF01891">
    <property type="entry name" value="CbiM"/>
    <property type="match status" value="1"/>
</dbReference>
<proteinExistence type="predicted"/>
<dbReference type="InterPro" id="IPR002751">
    <property type="entry name" value="CbiM/NikMN"/>
</dbReference>
<protein>
    <submittedName>
        <fullName evidence="8">Energy-coupling factor ABC transporter permease</fullName>
    </submittedName>
</protein>
<evidence type="ECO:0000313" key="8">
    <source>
        <dbReference type="EMBL" id="MFC6670059.1"/>
    </source>
</evidence>
<dbReference type="RefSeq" id="WP_379908577.1">
    <property type="nucleotide sequence ID" value="NZ_JBHSWE010000001.1"/>
</dbReference>
<evidence type="ECO:0000313" key="9">
    <source>
        <dbReference type="Proteomes" id="UP001596422"/>
    </source>
</evidence>
<name>A0ABW1ZY26_9GAMM</name>
<comment type="caution">
    <text evidence="8">The sequence shown here is derived from an EMBL/GenBank/DDBJ whole genome shotgun (WGS) entry which is preliminary data.</text>
</comment>
<keyword evidence="3" id="KW-1003">Cell membrane</keyword>
<feature type="transmembrane region" description="Helical" evidence="7">
    <location>
        <begin position="187"/>
        <end position="206"/>
    </location>
</feature>
<keyword evidence="4 7" id="KW-0812">Transmembrane</keyword>
<feature type="transmembrane region" description="Helical" evidence="7">
    <location>
        <begin position="7"/>
        <end position="29"/>
    </location>
</feature>